<dbReference type="AlphaFoldDB" id="A0A8X6YSP6"/>
<protein>
    <submittedName>
        <fullName evidence="2">Uncharacterized protein</fullName>
    </submittedName>
</protein>
<dbReference type="Proteomes" id="UP000886998">
    <property type="component" value="Unassembled WGS sequence"/>
</dbReference>
<accession>A0A8X6YSP6</accession>
<dbReference type="GO" id="GO:0003676">
    <property type="term" value="F:nucleic acid binding"/>
    <property type="evidence" value="ECO:0007669"/>
    <property type="project" value="InterPro"/>
</dbReference>
<evidence type="ECO:0000313" key="2">
    <source>
        <dbReference type="EMBL" id="GFY78520.1"/>
    </source>
</evidence>
<dbReference type="OrthoDB" id="10017160at2759"/>
<keyword evidence="3" id="KW-1185">Reference proteome</keyword>
<evidence type="ECO:0000313" key="3">
    <source>
        <dbReference type="Proteomes" id="UP000886998"/>
    </source>
</evidence>
<name>A0A8X6YSP6_9ARAC</name>
<dbReference type="Gene3D" id="3.30.420.10">
    <property type="entry name" value="Ribonuclease H-like superfamily/Ribonuclease H"/>
    <property type="match status" value="1"/>
</dbReference>
<comment type="caution">
    <text evidence="2">The sequence shown here is derived from an EMBL/GenBank/DDBJ whole genome shotgun (WGS) entry which is preliminary data.</text>
</comment>
<dbReference type="InterPro" id="IPR036397">
    <property type="entry name" value="RNaseH_sf"/>
</dbReference>
<reference evidence="2" key="1">
    <citation type="submission" date="2020-08" db="EMBL/GenBank/DDBJ databases">
        <title>Multicomponent nature underlies the extraordinary mechanical properties of spider dragline silk.</title>
        <authorList>
            <person name="Kono N."/>
            <person name="Nakamura H."/>
            <person name="Mori M."/>
            <person name="Yoshida Y."/>
            <person name="Ohtoshi R."/>
            <person name="Malay A.D."/>
            <person name="Moran D.A.P."/>
            <person name="Tomita M."/>
            <person name="Numata K."/>
            <person name="Arakawa K."/>
        </authorList>
    </citation>
    <scope>NUCLEOTIDE SEQUENCE</scope>
</reference>
<dbReference type="EMBL" id="BMAV01022276">
    <property type="protein sequence ID" value="GFY77021.1"/>
    <property type="molecule type" value="Genomic_DNA"/>
</dbReference>
<sequence length="94" mass="10630">MSKRLVTENHGAFSGAVTRHQILSKACPDLAPPDFFLLRRIKSKLKGKHHGSVDAAQQAMTNELNSIPVQAFLEAYENWKTRWQQCTDVEGCYL</sequence>
<organism evidence="2 3">
    <name type="scientific">Trichonephila inaurata madagascariensis</name>
    <dbReference type="NCBI Taxonomy" id="2747483"/>
    <lineage>
        <taxon>Eukaryota</taxon>
        <taxon>Metazoa</taxon>
        <taxon>Ecdysozoa</taxon>
        <taxon>Arthropoda</taxon>
        <taxon>Chelicerata</taxon>
        <taxon>Arachnida</taxon>
        <taxon>Araneae</taxon>
        <taxon>Araneomorphae</taxon>
        <taxon>Entelegynae</taxon>
        <taxon>Araneoidea</taxon>
        <taxon>Nephilidae</taxon>
        <taxon>Trichonephila</taxon>
        <taxon>Trichonephila inaurata</taxon>
    </lineage>
</organism>
<dbReference type="EMBL" id="BMAV01023044">
    <property type="protein sequence ID" value="GFY78520.1"/>
    <property type="molecule type" value="Genomic_DNA"/>
</dbReference>
<gene>
    <name evidence="2" type="ORF">TNIN_13881</name>
    <name evidence="1" type="ORF">TNIN_207501</name>
</gene>
<evidence type="ECO:0000313" key="1">
    <source>
        <dbReference type="EMBL" id="GFY77021.1"/>
    </source>
</evidence>
<proteinExistence type="predicted"/>